<dbReference type="InterPro" id="IPR013943">
    <property type="entry name" value="Pet127"/>
</dbReference>
<keyword evidence="3" id="KW-1185">Reference proteome</keyword>
<evidence type="ECO:0000313" key="2">
    <source>
        <dbReference type="EMBL" id="KAF2181670.1"/>
    </source>
</evidence>
<feature type="region of interest" description="Disordered" evidence="1">
    <location>
        <begin position="448"/>
        <end position="467"/>
    </location>
</feature>
<name>A0A6A6DUK4_9PEZI</name>
<feature type="region of interest" description="Disordered" evidence="1">
    <location>
        <begin position="479"/>
        <end position="551"/>
    </location>
</feature>
<organism evidence="2 3">
    <name type="scientific">Zopfia rhizophila CBS 207.26</name>
    <dbReference type="NCBI Taxonomy" id="1314779"/>
    <lineage>
        <taxon>Eukaryota</taxon>
        <taxon>Fungi</taxon>
        <taxon>Dikarya</taxon>
        <taxon>Ascomycota</taxon>
        <taxon>Pezizomycotina</taxon>
        <taxon>Dothideomycetes</taxon>
        <taxon>Dothideomycetes incertae sedis</taxon>
        <taxon>Zopfiaceae</taxon>
        <taxon>Zopfia</taxon>
    </lineage>
</organism>
<dbReference type="PANTHER" id="PTHR31014:SF0">
    <property type="entry name" value="MITOCHONDRIAL TRANSLATION SYSTEM COMPONENT PET127-RELATED"/>
    <property type="match status" value="1"/>
</dbReference>
<dbReference type="GO" id="GO:0005740">
    <property type="term" value="C:mitochondrial envelope"/>
    <property type="evidence" value="ECO:0007669"/>
    <property type="project" value="TreeGrafter"/>
</dbReference>
<dbReference type="GO" id="GO:0000964">
    <property type="term" value="P:mitochondrial RNA 5'-end processing"/>
    <property type="evidence" value="ECO:0007669"/>
    <property type="project" value="TreeGrafter"/>
</dbReference>
<dbReference type="OrthoDB" id="10249045at2759"/>
<dbReference type="PANTHER" id="PTHR31014">
    <property type="entry name" value="MITOCHONDRIAL TRANSLATION SYSTEM COMPONENT PET127-RELATED"/>
    <property type="match status" value="1"/>
</dbReference>
<accession>A0A6A6DUK4</accession>
<reference evidence="2" key="1">
    <citation type="journal article" date="2020" name="Stud. Mycol.">
        <title>101 Dothideomycetes genomes: a test case for predicting lifestyles and emergence of pathogens.</title>
        <authorList>
            <person name="Haridas S."/>
            <person name="Albert R."/>
            <person name="Binder M."/>
            <person name="Bloem J."/>
            <person name="Labutti K."/>
            <person name="Salamov A."/>
            <person name="Andreopoulos B."/>
            <person name="Baker S."/>
            <person name="Barry K."/>
            <person name="Bills G."/>
            <person name="Bluhm B."/>
            <person name="Cannon C."/>
            <person name="Castanera R."/>
            <person name="Culley D."/>
            <person name="Daum C."/>
            <person name="Ezra D."/>
            <person name="Gonzalez J."/>
            <person name="Henrissat B."/>
            <person name="Kuo A."/>
            <person name="Liang C."/>
            <person name="Lipzen A."/>
            <person name="Lutzoni F."/>
            <person name="Magnuson J."/>
            <person name="Mondo S."/>
            <person name="Nolan M."/>
            <person name="Ohm R."/>
            <person name="Pangilinan J."/>
            <person name="Park H.-J."/>
            <person name="Ramirez L."/>
            <person name="Alfaro M."/>
            <person name="Sun H."/>
            <person name="Tritt A."/>
            <person name="Yoshinaga Y."/>
            <person name="Zwiers L.-H."/>
            <person name="Turgeon B."/>
            <person name="Goodwin S."/>
            <person name="Spatafora J."/>
            <person name="Crous P."/>
            <person name="Grigoriev I."/>
        </authorList>
    </citation>
    <scope>NUCLEOTIDE SEQUENCE</scope>
    <source>
        <strain evidence="2">CBS 207.26</strain>
    </source>
</reference>
<dbReference type="AlphaFoldDB" id="A0A6A6DUK4"/>
<evidence type="ECO:0000313" key="3">
    <source>
        <dbReference type="Proteomes" id="UP000800200"/>
    </source>
</evidence>
<sequence>MSRKLLGKKRRKKTTEQTELPDLKIEQLSPEELEFKPIEVEMPPVPMLAHGLDRVLFNPGVYRLQDPRSRIYNFDPYLEKIMPVAEFDFDALSAYKTSSKDESLLAMTKNLGMKFTGSTSSMSGALTHFHYLLSNWRKLRQDHLSQQFPDPSDNFSRIQRSPAGIFLRWKDGVYAIDADKQYDKTNIMSWLGHTLEKLLTNPADTFERYRRSSPEKTPYQGEERKSYHYSQLGRVLMRSQLDAYDPRLPGSGVFDLKTRAVVSIRMDHEEYEKGSGYQLRFGQGEWESFEREYYDMTRATMLKYSLQVRMGRMDGIFVAYHNVERIFGFQYISLSEMDQILHGQSDTCLGDQEFKLSIHLLTEMLERATQKFPNKSIRLHFDTRETQIPFMYIFAEAVSEEEAEVIQNTNAAQMKEFERSIIGLNRDDPDMQAEWQEIQERVYEEVVEDQLQERDESEDEGIGSQDEDMILGQRQAGGEAIDTGGSLSRVNPSHKATVEERSGEANTPTPSKPEMVPDVDRASNPSEDVDGTFTDKQGSPGEPISNNPGNVMGWTLTIRNRVNGQYVPRPESLGPFDSWSIEYYIQELEPNSGMQLYQALKQRRAKAHAPKEGDSSMKTFRQIIHSFSKKGRQWRERQDKIDEQIGKRMYRPLGPGSANVIPDEGPWVSEKAMSDIGNNGSCGADK</sequence>
<gene>
    <name evidence="2" type="ORF">K469DRAFT_588330</name>
</gene>
<protein>
    <submittedName>
        <fullName evidence="2">Pet127-domain-containing protein</fullName>
    </submittedName>
</protein>
<evidence type="ECO:0000256" key="1">
    <source>
        <dbReference type="SAM" id="MobiDB-lite"/>
    </source>
</evidence>
<feature type="compositionally biased region" description="Basic residues" evidence="1">
    <location>
        <begin position="1"/>
        <end position="13"/>
    </location>
</feature>
<dbReference type="Proteomes" id="UP000800200">
    <property type="component" value="Unassembled WGS sequence"/>
</dbReference>
<feature type="region of interest" description="Disordered" evidence="1">
    <location>
        <begin position="1"/>
        <end position="21"/>
    </location>
</feature>
<dbReference type="Pfam" id="PF08634">
    <property type="entry name" value="Pet127"/>
    <property type="match status" value="1"/>
</dbReference>
<dbReference type="EMBL" id="ML994651">
    <property type="protein sequence ID" value="KAF2181670.1"/>
    <property type="molecule type" value="Genomic_DNA"/>
</dbReference>
<proteinExistence type="predicted"/>